<feature type="compositionally biased region" description="Polar residues" evidence="1">
    <location>
        <begin position="1"/>
        <end position="11"/>
    </location>
</feature>
<keyword evidence="3" id="KW-1185">Reference proteome</keyword>
<protein>
    <submittedName>
        <fullName evidence="2">CPX chromosome region, candidate 1</fullName>
    </submittedName>
</protein>
<dbReference type="Proteomes" id="UP000694547">
    <property type="component" value="Chromosome X"/>
</dbReference>
<feature type="region of interest" description="Disordered" evidence="1">
    <location>
        <begin position="1"/>
        <end position="32"/>
    </location>
</feature>
<evidence type="ECO:0000256" key="1">
    <source>
        <dbReference type="SAM" id="MobiDB-lite"/>
    </source>
</evidence>
<dbReference type="Ensembl" id="ENSPEMT00000039131.1">
    <property type="protein sequence ID" value="ENSPEMP00000037150.1"/>
    <property type="gene ID" value="ENSPEMG00000026829.1"/>
</dbReference>
<proteinExistence type="predicted"/>
<organism evidence="2 3">
    <name type="scientific">Peromyscus maniculatus bairdii</name>
    <name type="common">Prairie deer mouse</name>
    <dbReference type="NCBI Taxonomy" id="230844"/>
    <lineage>
        <taxon>Eukaryota</taxon>
        <taxon>Metazoa</taxon>
        <taxon>Chordata</taxon>
        <taxon>Craniata</taxon>
        <taxon>Vertebrata</taxon>
        <taxon>Euteleostomi</taxon>
        <taxon>Mammalia</taxon>
        <taxon>Eutheria</taxon>
        <taxon>Euarchontoglires</taxon>
        <taxon>Glires</taxon>
        <taxon>Rodentia</taxon>
        <taxon>Myomorpha</taxon>
        <taxon>Muroidea</taxon>
        <taxon>Cricetidae</taxon>
        <taxon>Neotominae</taxon>
        <taxon>Peromyscus</taxon>
    </lineage>
</organism>
<accession>A0A6I9MHK2</accession>
<name>A0A6I9MHK2_PERMB</name>
<reference evidence="2 3" key="1">
    <citation type="submission" date="2018-10" db="EMBL/GenBank/DDBJ databases">
        <title>Improved assembly of the deer mouse Peromyscus maniculatus genome.</title>
        <authorList>
            <person name="Lassance J.-M."/>
            <person name="Hoekstra H.E."/>
        </authorList>
    </citation>
    <scope>NUCLEOTIDE SEQUENCE [LARGE SCALE GENOMIC DNA]</scope>
</reference>
<evidence type="ECO:0000313" key="3">
    <source>
        <dbReference type="Proteomes" id="UP000694547"/>
    </source>
</evidence>
<dbReference type="OrthoDB" id="9833136at2759"/>
<dbReference type="GeneID" id="102925233"/>
<reference evidence="2" key="3">
    <citation type="submission" date="2025-09" db="UniProtKB">
        <authorList>
            <consortium name="Ensembl"/>
        </authorList>
    </citation>
    <scope>IDENTIFICATION</scope>
</reference>
<evidence type="ECO:0000313" key="2">
    <source>
        <dbReference type="Ensembl" id="ENSPEMP00000037150.1"/>
    </source>
</evidence>
<gene>
    <name evidence="2" type="primary">Cpxcr1</name>
</gene>
<dbReference type="AlphaFoldDB" id="A0A6I9MHK2"/>
<dbReference type="CTD" id="53336"/>
<dbReference type="GeneTree" id="ENSGT00390000003732"/>
<dbReference type="RefSeq" id="XP_006995401.1">
    <property type="nucleotide sequence ID" value="XM_006995339.3"/>
</dbReference>
<reference evidence="2" key="2">
    <citation type="submission" date="2025-08" db="UniProtKB">
        <authorList>
            <consortium name="Ensembl"/>
        </authorList>
    </citation>
    <scope>IDENTIFICATION</scope>
</reference>
<sequence>MSSTDQGSDTAENALKNAEIEQPNACETEKELPLADANIISQVETNELGRELNSSISQEDMCPQATENSQSEAEKTQNDPPNEELTEDTLLLQIPIPRKLTFPRLRLFNILYLSIPQPQIHENKPLSDKTMFYPGRMEMRISDYFPNSTCDKIVHSHSLQWHIPFIHFDEINRMIIRLLCRRNFSPPEYCLHNTWVKHKYAAILSDPNFLNNVERNIVFGRPLRVYYYHTLIERLTQRKTSKSYQNNNGNHPSVRSRFYLPQFPTQNIVHRKYFKNNWRTCHKLKLVIITYKNNWKYLCPICGCTFDNFQDFKHHFCNFSGN</sequence>
<feature type="region of interest" description="Disordered" evidence="1">
    <location>
        <begin position="50"/>
        <end position="84"/>
    </location>
</feature>